<evidence type="ECO:0000256" key="8">
    <source>
        <dbReference type="SAM" id="Phobius"/>
    </source>
</evidence>
<dbReference type="GO" id="GO:0015031">
    <property type="term" value="P:protein transport"/>
    <property type="evidence" value="ECO:0007669"/>
    <property type="project" value="UniProtKB-KW"/>
</dbReference>
<evidence type="ECO:0000256" key="6">
    <source>
        <dbReference type="ARBA" id="ARBA00023010"/>
    </source>
</evidence>
<dbReference type="Proteomes" id="UP000033546">
    <property type="component" value="Unassembled WGS sequence"/>
</dbReference>
<keyword evidence="4" id="KW-0653">Protein transport</keyword>
<evidence type="ECO:0000256" key="4">
    <source>
        <dbReference type="ARBA" id="ARBA00022927"/>
    </source>
</evidence>
<reference evidence="9 10" key="1">
    <citation type="submission" date="2015-02" db="EMBL/GenBank/DDBJ databases">
        <title>Genome Sequencing of Rickettsiales.</title>
        <authorList>
            <person name="Daugherty S.C."/>
            <person name="Su Q."/>
            <person name="Abolude K."/>
            <person name="Beier-Sexton M."/>
            <person name="Carlyon J.A."/>
            <person name="Carter R."/>
            <person name="Day N.P."/>
            <person name="Dumler S.J."/>
            <person name="Dyachenko V."/>
            <person name="Godinez A."/>
            <person name="Kurtti T.J."/>
            <person name="Lichay M."/>
            <person name="Mullins K.E."/>
            <person name="Ott S."/>
            <person name="Pappas-Brown V."/>
            <person name="Paris D.H."/>
            <person name="Patel P."/>
            <person name="Richards A.L."/>
            <person name="Sadzewicz L."/>
            <person name="Sears K."/>
            <person name="Seidman D."/>
            <person name="Sengamalay N."/>
            <person name="Stenos J."/>
            <person name="Tallon L.J."/>
            <person name="Vincent G."/>
            <person name="Fraser C.M."/>
            <person name="Munderloh U."/>
            <person name="Dunning-Hotopp J.C."/>
        </authorList>
    </citation>
    <scope>NUCLEOTIDE SEQUENCE [LARGE SCALE GENOMIC DNA]</scope>
    <source>
        <strain evidence="9 10">EmCRT</strain>
    </source>
</reference>
<dbReference type="Gene3D" id="1.20.5.3310">
    <property type="match status" value="1"/>
</dbReference>
<evidence type="ECO:0000313" key="10">
    <source>
        <dbReference type="Proteomes" id="UP000033546"/>
    </source>
</evidence>
<keyword evidence="3 8" id="KW-0812">Transmembrane</keyword>
<keyword evidence="6" id="KW-0811">Translocation</keyword>
<gene>
    <name evidence="9" type="ORF">EMUCRT_0101</name>
</gene>
<organism evidence="9 10">
    <name type="scientific">Ehrlichia cf. muris str. EmCRT</name>
    <dbReference type="NCBI Taxonomy" id="1359167"/>
    <lineage>
        <taxon>Bacteria</taxon>
        <taxon>Pseudomonadati</taxon>
        <taxon>Pseudomonadota</taxon>
        <taxon>Alphaproteobacteria</taxon>
        <taxon>Rickettsiales</taxon>
        <taxon>Anaplasmataceae</taxon>
        <taxon>Ehrlichia</taxon>
    </lineage>
</organism>
<evidence type="ECO:0000313" key="9">
    <source>
        <dbReference type="EMBL" id="KJV65919.1"/>
    </source>
</evidence>
<dbReference type="AlphaFoldDB" id="A0A0F3NG86"/>
<proteinExistence type="predicted"/>
<accession>A0A0F3NG86</accession>
<evidence type="ECO:0000256" key="3">
    <source>
        <dbReference type="ARBA" id="ARBA00022692"/>
    </source>
</evidence>
<comment type="subcellular location">
    <subcellularLocation>
        <location evidence="1">Membrane</location>
        <topology evidence="1">Single-pass membrane protein</topology>
    </subcellularLocation>
</comment>
<name>A0A0F3NG86_9RICK</name>
<evidence type="ECO:0000256" key="7">
    <source>
        <dbReference type="ARBA" id="ARBA00023136"/>
    </source>
</evidence>
<comment type="caution">
    <text evidence="9">The sequence shown here is derived from an EMBL/GenBank/DDBJ whole genome shotgun (WGS) entry which is preliminary data.</text>
</comment>
<feature type="transmembrane region" description="Helical" evidence="8">
    <location>
        <begin position="6"/>
        <end position="22"/>
    </location>
</feature>
<dbReference type="EMBL" id="LANU01000001">
    <property type="protein sequence ID" value="KJV65919.1"/>
    <property type="molecule type" value="Genomic_DNA"/>
</dbReference>
<evidence type="ECO:0000256" key="1">
    <source>
        <dbReference type="ARBA" id="ARBA00004167"/>
    </source>
</evidence>
<sequence length="93" mass="10662">MFSVGISEIIVIILIVCLVINPKKLPFLTKNLGIYYKKFVSVKGEILNYFNKVYIDCTGEQNDNVTIKEIVGDDGKIYKSYEIKKIPNKKEDI</sequence>
<dbReference type="GO" id="GO:0016020">
    <property type="term" value="C:membrane"/>
    <property type="evidence" value="ECO:0007669"/>
    <property type="project" value="UniProtKB-ARBA"/>
</dbReference>
<dbReference type="InterPro" id="IPR003369">
    <property type="entry name" value="TatA/B/E"/>
</dbReference>
<evidence type="ECO:0000256" key="2">
    <source>
        <dbReference type="ARBA" id="ARBA00022448"/>
    </source>
</evidence>
<dbReference type="Pfam" id="PF02416">
    <property type="entry name" value="TatA_B_E"/>
    <property type="match status" value="1"/>
</dbReference>
<dbReference type="RefSeq" id="WP_045804649.1">
    <property type="nucleotide sequence ID" value="NZ_LANU01000001.1"/>
</dbReference>
<protein>
    <submittedName>
        <fullName evidence="9">MttA/Hcf106 family protein</fullName>
    </submittedName>
</protein>
<keyword evidence="5 8" id="KW-1133">Transmembrane helix</keyword>
<keyword evidence="7 8" id="KW-0472">Membrane</keyword>
<dbReference type="PATRIC" id="fig|1359167.3.peg.98"/>
<evidence type="ECO:0000256" key="5">
    <source>
        <dbReference type="ARBA" id="ARBA00022989"/>
    </source>
</evidence>
<keyword evidence="2" id="KW-0813">Transport</keyword>